<reference evidence="6" key="1">
    <citation type="submission" date="2016-07" db="EMBL/GenBank/DDBJ databases">
        <authorList>
            <person name="Bretaudeau A."/>
        </authorList>
    </citation>
    <scope>NUCLEOTIDE SEQUENCE</scope>
    <source>
        <strain evidence="6">Rice</strain>
        <tissue evidence="6">Whole body</tissue>
    </source>
</reference>
<keyword evidence="2" id="KW-0193">Cuticle</keyword>
<keyword evidence="1" id="KW-0732">Signal</keyword>
<dbReference type="PANTHER" id="PTHR10380:SF2">
    <property type="entry name" value="AGAP003037-PA"/>
    <property type="match status" value="1"/>
</dbReference>
<dbReference type="EMBL" id="ODYU01005522">
    <property type="protein sequence ID" value="SOQ46455.1"/>
    <property type="molecule type" value="Genomic_DNA"/>
</dbReference>
<sequence>MTSPALGEAKGSVRLLLTKNYLVPAAVFRTGAPVLCVLLSVGLAAGARPRPRLQQPIQDEYDYEPQAQDRAAGDQVVLVAADSYDGLYRAADRLDDEYEPRALPRHQPRLKQQQQQVQEGPKQPPVQTIRNYNKVNDDGSFTFGYEAADGSFKEETRGTDCVVRGKYGYVDPDGNKREFTYVSGNPCDPNKPDEEEQEAAAPDSAERDDPEPNYPRRPIAAPRPTTPRPPTTFFQNDFQDADEDEVEEEPLQHIRQRVVQRPQPARRPTYQAQPIAITPRPVQVTTPRTLPPATTFRPQLVQVTAKPQIQYSPQPNYSPSPAPAVITTVSPSRPGQIDFAAEFAKFHRENQQLQSTTSAGASPTKATSLASPSPSGNPLYSTELVYDPSSGSYNTQLYQTLPQTKGELNLNQRLQPYVATQQQQPRPFVPSPQIPSVPTAAAPSGPLFRHQIQNPQQVYQRQQAENQFQNSQQLFAQQQQLQQSQLQRDRAAARAQAQRLQIASQVQQDAPGQFYYVAPRGESASSGQIDAFLRGHGIQF</sequence>
<dbReference type="InterPro" id="IPR050468">
    <property type="entry name" value="Cuticle_Struct_Prot"/>
</dbReference>
<evidence type="ECO:0000256" key="2">
    <source>
        <dbReference type="PROSITE-ProRule" id="PRU00497"/>
    </source>
</evidence>
<keyword evidence="5" id="KW-0812">Transmembrane</keyword>
<dbReference type="GO" id="GO:0062129">
    <property type="term" value="C:chitin-based extracellular matrix"/>
    <property type="evidence" value="ECO:0007669"/>
    <property type="project" value="TreeGrafter"/>
</dbReference>
<keyword evidence="5" id="KW-1133">Transmembrane helix</keyword>
<keyword evidence="3" id="KW-0175">Coiled coil</keyword>
<proteinExistence type="predicted"/>
<feature type="coiled-coil region" evidence="3">
    <location>
        <begin position="461"/>
        <end position="503"/>
    </location>
</feature>
<evidence type="ECO:0000313" key="6">
    <source>
        <dbReference type="EMBL" id="SOQ46455.1"/>
    </source>
</evidence>
<feature type="region of interest" description="Disordered" evidence="4">
    <location>
        <begin position="350"/>
        <end position="381"/>
    </location>
</feature>
<dbReference type="PROSITE" id="PS51155">
    <property type="entry name" value="CHIT_BIND_RR_2"/>
    <property type="match status" value="1"/>
</dbReference>
<feature type="transmembrane region" description="Helical" evidence="5">
    <location>
        <begin position="21"/>
        <end position="45"/>
    </location>
</feature>
<keyword evidence="5" id="KW-0472">Membrane</keyword>
<dbReference type="AlphaFoldDB" id="A0A2H1W037"/>
<feature type="compositionally biased region" description="Polar residues" evidence="4">
    <location>
        <begin position="351"/>
        <end position="380"/>
    </location>
</feature>
<name>A0A2H1W037_SPOFR</name>
<feature type="region of interest" description="Disordered" evidence="4">
    <location>
        <begin position="165"/>
        <end position="236"/>
    </location>
</feature>
<evidence type="ECO:0000256" key="5">
    <source>
        <dbReference type="SAM" id="Phobius"/>
    </source>
</evidence>
<dbReference type="PRINTS" id="PR00947">
    <property type="entry name" value="CUTICLE"/>
</dbReference>
<evidence type="ECO:0000256" key="1">
    <source>
        <dbReference type="ARBA" id="ARBA00022729"/>
    </source>
</evidence>
<evidence type="ECO:0000256" key="3">
    <source>
        <dbReference type="SAM" id="Coils"/>
    </source>
</evidence>
<gene>
    <name evidence="6" type="ORF">SFRICE_031184</name>
</gene>
<protein>
    <submittedName>
        <fullName evidence="6">SFRICE_031184</fullName>
    </submittedName>
</protein>
<dbReference type="InterPro" id="IPR000618">
    <property type="entry name" value="Insect_cuticle"/>
</dbReference>
<feature type="region of interest" description="Disordered" evidence="4">
    <location>
        <begin position="99"/>
        <end position="132"/>
    </location>
</feature>
<organism evidence="6">
    <name type="scientific">Spodoptera frugiperda</name>
    <name type="common">Fall armyworm</name>
    <dbReference type="NCBI Taxonomy" id="7108"/>
    <lineage>
        <taxon>Eukaryota</taxon>
        <taxon>Metazoa</taxon>
        <taxon>Ecdysozoa</taxon>
        <taxon>Arthropoda</taxon>
        <taxon>Hexapoda</taxon>
        <taxon>Insecta</taxon>
        <taxon>Pterygota</taxon>
        <taxon>Neoptera</taxon>
        <taxon>Endopterygota</taxon>
        <taxon>Lepidoptera</taxon>
        <taxon>Glossata</taxon>
        <taxon>Ditrysia</taxon>
        <taxon>Noctuoidea</taxon>
        <taxon>Noctuidae</taxon>
        <taxon>Amphipyrinae</taxon>
        <taxon>Spodoptera</taxon>
    </lineage>
</organism>
<accession>A0A2H1W037</accession>
<evidence type="ECO:0000256" key="4">
    <source>
        <dbReference type="SAM" id="MobiDB-lite"/>
    </source>
</evidence>
<feature type="compositionally biased region" description="Low complexity" evidence="4">
    <location>
        <begin position="110"/>
        <end position="127"/>
    </location>
</feature>
<dbReference type="PANTHER" id="PTHR10380">
    <property type="entry name" value="CUTICLE PROTEIN"/>
    <property type="match status" value="1"/>
</dbReference>
<dbReference type="Pfam" id="PF00379">
    <property type="entry name" value="Chitin_bind_4"/>
    <property type="match status" value="1"/>
</dbReference>
<dbReference type="GO" id="GO:0008010">
    <property type="term" value="F:structural constituent of chitin-based larval cuticle"/>
    <property type="evidence" value="ECO:0007669"/>
    <property type="project" value="TreeGrafter"/>
</dbReference>